<dbReference type="AlphaFoldDB" id="V5BDY5"/>
<accession>V5BDY5</accession>
<comment type="caution">
    <text evidence="1">The sequence shown here is derived from an EMBL/GenBank/DDBJ whole genome shotgun (WGS) entry which is preliminary data.</text>
</comment>
<organism evidence="1 2">
    <name type="scientific">Trypanosoma cruzi Dm28c</name>
    <dbReference type="NCBI Taxonomy" id="1416333"/>
    <lineage>
        <taxon>Eukaryota</taxon>
        <taxon>Discoba</taxon>
        <taxon>Euglenozoa</taxon>
        <taxon>Kinetoplastea</taxon>
        <taxon>Metakinetoplastina</taxon>
        <taxon>Trypanosomatida</taxon>
        <taxon>Trypanosomatidae</taxon>
        <taxon>Trypanosoma</taxon>
        <taxon>Schizotrypanum</taxon>
    </lineage>
</organism>
<proteinExistence type="predicted"/>
<protein>
    <submittedName>
        <fullName evidence="1">Uncharacterized protein</fullName>
    </submittedName>
</protein>
<name>V5BDY5_TRYCR</name>
<dbReference type="Proteomes" id="UP000017861">
    <property type="component" value="Unassembled WGS sequence"/>
</dbReference>
<dbReference type="VEuPathDB" id="TriTrypDB:TCDM_05563"/>
<reference evidence="1 2" key="1">
    <citation type="journal article" date="2014" name="Genome Announc.">
        <title>Trypanosoma cruzi Clone Dm28c Draft Genome Sequence.</title>
        <authorList>
            <person name="Grisard E.C."/>
            <person name="Teixeira S.M."/>
            <person name="de Almeida L.G."/>
            <person name="Stoco P.H."/>
            <person name="Gerber A.L."/>
            <person name="Talavera-Lopez C."/>
            <person name="Lima O.C."/>
            <person name="Andersson B."/>
            <person name="de Vasconcelos A.T."/>
        </authorList>
    </citation>
    <scope>NUCLEOTIDE SEQUENCE [LARGE SCALE GENOMIC DNA]</scope>
    <source>
        <strain evidence="1 2">Dm28c</strain>
    </source>
</reference>
<evidence type="ECO:0000313" key="1">
    <source>
        <dbReference type="EMBL" id="ESS65959.1"/>
    </source>
</evidence>
<sequence length="99" mass="11299">MRVPNSLEPTCLMRSCCRVFWRPPPVLVACYDTGCNVTIARFDSEMDTQLGVLRVGARWGGEDAVGPACFLFCLNGFFCVLREYFCFFSCLFVRKIFKC</sequence>
<gene>
    <name evidence="1" type="ORF">TCDM_05563</name>
</gene>
<evidence type="ECO:0000313" key="2">
    <source>
        <dbReference type="Proteomes" id="UP000017861"/>
    </source>
</evidence>
<dbReference type="EMBL" id="AYLP01000054">
    <property type="protein sequence ID" value="ESS65959.1"/>
    <property type="molecule type" value="Genomic_DNA"/>
</dbReference>